<dbReference type="CDD" id="cd03046">
    <property type="entry name" value="GST_N_GTT1_like"/>
    <property type="match status" value="1"/>
</dbReference>
<comment type="similarity">
    <text evidence="1">Belongs to the GST superfamily.</text>
</comment>
<dbReference type="SUPFAM" id="SSF47616">
    <property type="entry name" value="GST C-terminal domain-like"/>
    <property type="match status" value="1"/>
</dbReference>
<dbReference type="InterPro" id="IPR036282">
    <property type="entry name" value="Glutathione-S-Trfase_C_sf"/>
</dbReference>
<dbReference type="PANTHER" id="PTHR44051">
    <property type="entry name" value="GLUTATHIONE S-TRANSFERASE-RELATED"/>
    <property type="match status" value="1"/>
</dbReference>
<dbReference type="PROSITE" id="PS50405">
    <property type="entry name" value="GST_CTER"/>
    <property type="match status" value="1"/>
</dbReference>
<dbReference type="PANTHER" id="PTHR44051:SF9">
    <property type="entry name" value="GLUTATHIONE S-TRANSFERASE 1"/>
    <property type="match status" value="1"/>
</dbReference>
<dbReference type="EMBL" id="ML996572">
    <property type="protein sequence ID" value="KAF2758229.1"/>
    <property type="molecule type" value="Genomic_DNA"/>
</dbReference>
<evidence type="ECO:0000313" key="4">
    <source>
        <dbReference type="EMBL" id="KAF2758229.1"/>
    </source>
</evidence>
<dbReference type="Gene3D" id="3.40.30.10">
    <property type="entry name" value="Glutaredoxin"/>
    <property type="match status" value="1"/>
</dbReference>
<dbReference type="GeneID" id="54487146"/>
<dbReference type="InterPro" id="IPR040079">
    <property type="entry name" value="Glutathione_S-Trfase"/>
</dbReference>
<gene>
    <name evidence="4" type="ORF">EJ05DRAFT_493112</name>
</gene>
<dbReference type="InterPro" id="IPR004045">
    <property type="entry name" value="Glutathione_S-Trfase_N"/>
</dbReference>
<dbReference type="SFLD" id="SFLDS00019">
    <property type="entry name" value="Glutathione_Transferase_(cytos"/>
    <property type="match status" value="1"/>
</dbReference>
<dbReference type="Pfam" id="PF00043">
    <property type="entry name" value="GST_C"/>
    <property type="match status" value="1"/>
</dbReference>
<dbReference type="Proteomes" id="UP000799437">
    <property type="component" value="Unassembled WGS sequence"/>
</dbReference>
<keyword evidence="5" id="KW-1185">Reference proteome</keyword>
<dbReference type="AlphaFoldDB" id="A0A6A6W7P4"/>
<feature type="domain" description="GST N-terminal" evidence="2">
    <location>
        <begin position="1"/>
        <end position="86"/>
    </location>
</feature>
<dbReference type="SUPFAM" id="SSF52833">
    <property type="entry name" value="Thioredoxin-like"/>
    <property type="match status" value="1"/>
</dbReference>
<accession>A0A6A6W7P4</accession>
<protein>
    <submittedName>
        <fullName evidence="4">Glutathione S-transferase</fullName>
    </submittedName>
</protein>
<evidence type="ECO:0000256" key="1">
    <source>
        <dbReference type="ARBA" id="ARBA00007409"/>
    </source>
</evidence>
<dbReference type="InterPro" id="IPR036249">
    <property type="entry name" value="Thioredoxin-like_sf"/>
</dbReference>
<evidence type="ECO:0000259" key="3">
    <source>
        <dbReference type="PROSITE" id="PS50405"/>
    </source>
</evidence>
<organism evidence="4 5">
    <name type="scientific">Pseudovirgaria hyperparasitica</name>
    <dbReference type="NCBI Taxonomy" id="470096"/>
    <lineage>
        <taxon>Eukaryota</taxon>
        <taxon>Fungi</taxon>
        <taxon>Dikarya</taxon>
        <taxon>Ascomycota</taxon>
        <taxon>Pezizomycotina</taxon>
        <taxon>Dothideomycetes</taxon>
        <taxon>Dothideomycetes incertae sedis</taxon>
        <taxon>Acrospermales</taxon>
        <taxon>Acrospermaceae</taxon>
        <taxon>Pseudovirgaria</taxon>
    </lineage>
</organism>
<evidence type="ECO:0000259" key="2">
    <source>
        <dbReference type="PROSITE" id="PS50404"/>
    </source>
</evidence>
<dbReference type="GO" id="GO:0016740">
    <property type="term" value="F:transferase activity"/>
    <property type="evidence" value="ECO:0007669"/>
    <property type="project" value="UniProtKB-KW"/>
</dbReference>
<dbReference type="SFLD" id="SFLDG00358">
    <property type="entry name" value="Main_(cytGST)"/>
    <property type="match status" value="1"/>
</dbReference>
<dbReference type="InterPro" id="IPR010987">
    <property type="entry name" value="Glutathione-S-Trfase_C-like"/>
</dbReference>
<dbReference type="PROSITE" id="PS50404">
    <property type="entry name" value="GST_NTER"/>
    <property type="match status" value="1"/>
</dbReference>
<name>A0A6A6W7P4_9PEZI</name>
<reference evidence="4" key="1">
    <citation type="journal article" date="2020" name="Stud. Mycol.">
        <title>101 Dothideomycetes genomes: a test case for predicting lifestyles and emergence of pathogens.</title>
        <authorList>
            <person name="Haridas S."/>
            <person name="Albert R."/>
            <person name="Binder M."/>
            <person name="Bloem J."/>
            <person name="Labutti K."/>
            <person name="Salamov A."/>
            <person name="Andreopoulos B."/>
            <person name="Baker S."/>
            <person name="Barry K."/>
            <person name="Bills G."/>
            <person name="Bluhm B."/>
            <person name="Cannon C."/>
            <person name="Castanera R."/>
            <person name="Culley D."/>
            <person name="Daum C."/>
            <person name="Ezra D."/>
            <person name="Gonzalez J."/>
            <person name="Henrissat B."/>
            <person name="Kuo A."/>
            <person name="Liang C."/>
            <person name="Lipzen A."/>
            <person name="Lutzoni F."/>
            <person name="Magnuson J."/>
            <person name="Mondo S."/>
            <person name="Nolan M."/>
            <person name="Ohm R."/>
            <person name="Pangilinan J."/>
            <person name="Park H.-J."/>
            <person name="Ramirez L."/>
            <person name="Alfaro M."/>
            <person name="Sun H."/>
            <person name="Tritt A."/>
            <person name="Yoshinaga Y."/>
            <person name="Zwiers L.-H."/>
            <person name="Turgeon B."/>
            <person name="Goodwin S."/>
            <person name="Spatafora J."/>
            <person name="Crous P."/>
            <person name="Grigoriev I."/>
        </authorList>
    </citation>
    <scope>NUCLEOTIDE SEQUENCE</scope>
    <source>
        <strain evidence="4">CBS 121739</strain>
    </source>
</reference>
<dbReference type="Pfam" id="PF13417">
    <property type="entry name" value="GST_N_3"/>
    <property type="match status" value="1"/>
</dbReference>
<dbReference type="OrthoDB" id="2309723at2759"/>
<dbReference type="InterPro" id="IPR004046">
    <property type="entry name" value="GST_C"/>
</dbReference>
<feature type="domain" description="GST C-terminal" evidence="3">
    <location>
        <begin position="96"/>
        <end position="222"/>
    </location>
</feature>
<proteinExistence type="inferred from homology"/>
<sequence length="245" mass="27512">MPLEVYHLHLSQSERVVWLLEEMQVPYDLKIFQRDPESGGSPEELKKITSTGTAPFFRDTNMSPPVELFESMAIVDYILSVYSGKAPGTRMIRTPGDPDYVPYLSWLHYANGTLQPGLGRSMSLGFAGQNDSAIGKRFGDKFKNALKLVDNRLSKTRYLAGEELSAADAMTVFTLTTMRGFYPVNLAPFKNILRYLSDVAKRPAYLEALKKADGGMEPMNQAKTRKFLEFAAFRPFLDTTEDGVE</sequence>
<dbReference type="Gene3D" id="1.20.1050.10">
    <property type="match status" value="1"/>
</dbReference>
<evidence type="ECO:0000313" key="5">
    <source>
        <dbReference type="Proteomes" id="UP000799437"/>
    </source>
</evidence>
<keyword evidence="4" id="KW-0808">Transferase</keyword>
<dbReference type="RefSeq" id="XP_033600680.1">
    <property type="nucleotide sequence ID" value="XM_033746092.1"/>
</dbReference>